<evidence type="ECO:0000256" key="7">
    <source>
        <dbReference type="ARBA" id="ARBA00023172"/>
    </source>
</evidence>
<evidence type="ECO:0000313" key="12">
    <source>
        <dbReference type="EMBL" id="ARE27298.1"/>
    </source>
</evidence>
<dbReference type="PROSITE" id="PS51898">
    <property type="entry name" value="TYR_RECOMBINASE"/>
    <property type="match status" value="1"/>
</dbReference>
<keyword evidence="5" id="KW-0229">DNA integration</keyword>
<evidence type="ECO:0000256" key="4">
    <source>
        <dbReference type="ARBA" id="ARBA00022829"/>
    </source>
</evidence>
<dbReference type="PROSITE" id="PS51900">
    <property type="entry name" value="CB"/>
    <property type="match status" value="1"/>
</dbReference>
<evidence type="ECO:0000256" key="5">
    <source>
        <dbReference type="ARBA" id="ARBA00022908"/>
    </source>
</evidence>
<organism evidence="12 13">
    <name type="scientific">Lactococcus lactis subsp. cremoris</name>
    <name type="common">Streptococcus cremoris</name>
    <dbReference type="NCBI Taxonomy" id="1359"/>
    <lineage>
        <taxon>Bacteria</taxon>
        <taxon>Bacillati</taxon>
        <taxon>Bacillota</taxon>
        <taxon>Bacilli</taxon>
        <taxon>Lactobacillales</taxon>
        <taxon>Streptococcaceae</taxon>
        <taxon>Lactococcus</taxon>
    </lineage>
</organism>
<dbReference type="InterPro" id="IPR002104">
    <property type="entry name" value="Integrase_catalytic"/>
</dbReference>
<evidence type="ECO:0000256" key="9">
    <source>
        <dbReference type="PROSITE-ProRule" id="PRU01248"/>
    </source>
</evidence>
<evidence type="ECO:0000256" key="3">
    <source>
        <dbReference type="ARBA" id="ARBA00022618"/>
    </source>
</evidence>
<dbReference type="NCBIfam" id="NF003462">
    <property type="entry name" value="PRK05084.1"/>
    <property type="match status" value="1"/>
</dbReference>
<proteinExistence type="predicted"/>
<keyword evidence="3" id="KW-0132">Cell division</keyword>
<protein>
    <submittedName>
        <fullName evidence="12">Tyrosine recombinase XerS</fullName>
    </submittedName>
</protein>
<dbReference type="CDD" id="cd00397">
    <property type="entry name" value="DNA_BRE_C"/>
    <property type="match status" value="1"/>
</dbReference>
<keyword evidence="12" id="KW-0614">Plasmid</keyword>
<keyword evidence="4" id="KW-0159">Chromosome partition</keyword>
<evidence type="ECO:0000256" key="8">
    <source>
        <dbReference type="ARBA" id="ARBA00023306"/>
    </source>
</evidence>
<dbReference type="Pfam" id="PF02899">
    <property type="entry name" value="Phage_int_SAM_1"/>
    <property type="match status" value="1"/>
</dbReference>
<evidence type="ECO:0000256" key="6">
    <source>
        <dbReference type="ARBA" id="ARBA00023125"/>
    </source>
</evidence>
<dbReference type="GO" id="GO:0003677">
    <property type="term" value="F:DNA binding"/>
    <property type="evidence" value="ECO:0007669"/>
    <property type="project" value="UniProtKB-UniRule"/>
</dbReference>
<dbReference type="Pfam" id="PF00589">
    <property type="entry name" value="Phage_integrase"/>
    <property type="match status" value="1"/>
</dbReference>
<feature type="domain" description="Core-binding (CB)" evidence="11">
    <location>
        <begin position="15"/>
        <end position="121"/>
    </location>
</feature>
<comment type="subcellular location">
    <subcellularLocation>
        <location evidence="1">Cytoplasm</location>
    </subcellularLocation>
</comment>
<gene>
    <name evidence="12" type="primary">xerS</name>
    <name evidence="12" type="ORF">LLJM1_04790</name>
</gene>
<keyword evidence="2" id="KW-0963">Cytoplasm</keyword>
<dbReference type="Proteomes" id="UP000191806">
    <property type="component" value="Plasmid pJM1A"/>
</dbReference>
<dbReference type="GO" id="GO:0005737">
    <property type="term" value="C:cytoplasm"/>
    <property type="evidence" value="ECO:0007669"/>
    <property type="project" value="UniProtKB-SubCell"/>
</dbReference>
<dbReference type="AlphaFoldDB" id="A0A1V0PDX1"/>
<dbReference type="Gene3D" id="1.10.150.130">
    <property type="match status" value="1"/>
</dbReference>
<dbReference type="PANTHER" id="PTHR30349">
    <property type="entry name" value="PHAGE INTEGRASE-RELATED"/>
    <property type="match status" value="1"/>
</dbReference>
<dbReference type="GO" id="GO:0051301">
    <property type="term" value="P:cell division"/>
    <property type="evidence" value="ECO:0007669"/>
    <property type="project" value="UniProtKB-KW"/>
</dbReference>
<feature type="domain" description="Tyr recombinase" evidence="10">
    <location>
        <begin position="169"/>
        <end position="354"/>
    </location>
</feature>
<dbReference type="EMBL" id="CP016746">
    <property type="protein sequence ID" value="ARE27298.1"/>
    <property type="molecule type" value="Genomic_DNA"/>
</dbReference>
<evidence type="ECO:0000259" key="10">
    <source>
        <dbReference type="PROSITE" id="PS51898"/>
    </source>
</evidence>
<evidence type="ECO:0000313" key="13">
    <source>
        <dbReference type="Proteomes" id="UP000191806"/>
    </source>
</evidence>
<geneLocation type="plasmid" evidence="13">
    <name>pmpjm1</name>
</geneLocation>
<dbReference type="GO" id="GO:0006310">
    <property type="term" value="P:DNA recombination"/>
    <property type="evidence" value="ECO:0007669"/>
    <property type="project" value="UniProtKB-KW"/>
</dbReference>
<dbReference type="InterPro" id="IPR011010">
    <property type="entry name" value="DNA_brk_join_enz"/>
</dbReference>
<dbReference type="RefSeq" id="WP_063280548.1">
    <property type="nucleotide sequence ID" value="NZ_CP016745.2"/>
</dbReference>
<keyword evidence="7" id="KW-0233">DNA recombination</keyword>
<keyword evidence="8" id="KW-0131">Cell cycle</keyword>
<sequence>MNKQLLLKHISSEQEMMPFYINEYVRSMQVSLKSYTTIYEYLKEFHRFFYWLYDSGIISDTNYKELSMSILEHLKKQDIESYILYLRERPKYNTSSQQAGLSQTTINRTISALSSLFNYLTRETENEEGEPYFYRNVMDKIKTVKSKQTLNARAASIKNKLFLGEDSLNFLEFIDHEYINEISPNAKSYFLKNKARDLAIIALILGTGIRLSECTNADVKHLNLKTLTIEVTRKGGKKDVVSIAPFTKIYIEKYLDLRKSTYLPDNKEQALFLSKHKGIAKRIDNRTVENLVGKYSKAFRIEVSPHKLRHTLATRLYSETKNQALIANQLGHTDLNTSAIYISIVDDENRKGLDQL</sequence>
<evidence type="ECO:0000259" key="11">
    <source>
        <dbReference type="PROSITE" id="PS51900"/>
    </source>
</evidence>
<dbReference type="InterPro" id="IPR004107">
    <property type="entry name" value="Integrase_SAM-like_N"/>
</dbReference>
<dbReference type="PANTHER" id="PTHR30349:SF77">
    <property type="entry name" value="TYROSINE RECOMBINASE XERC"/>
    <property type="match status" value="1"/>
</dbReference>
<reference evidence="12 13" key="1">
    <citation type="journal article" date="2017" name="BMC Genomics">
        <title>Comparative and functional genomics of the Lactococcus lactis taxon; insights into evolution and niche adaptation.</title>
        <authorList>
            <person name="Kelleher P."/>
            <person name="Bottacini F."/>
            <person name="Mahony J."/>
            <person name="Kilcawley K.N."/>
            <person name="van Sinderen D."/>
        </authorList>
    </citation>
    <scope>NUCLEOTIDE SEQUENCE [LARGE SCALE GENOMIC DNA]</scope>
    <source>
        <strain evidence="12 13">JM1</strain>
        <plasmid evidence="13">pmpjm1</plasmid>
    </source>
</reference>
<dbReference type="InterPro" id="IPR010998">
    <property type="entry name" value="Integrase_recombinase_N"/>
</dbReference>
<dbReference type="InterPro" id="IPR044068">
    <property type="entry name" value="CB"/>
</dbReference>
<keyword evidence="6 9" id="KW-0238">DNA-binding</keyword>
<dbReference type="InterPro" id="IPR013762">
    <property type="entry name" value="Integrase-like_cat_sf"/>
</dbReference>
<name>A0A1V0PDX1_LACLC</name>
<dbReference type="GO" id="GO:0007059">
    <property type="term" value="P:chromosome segregation"/>
    <property type="evidence" value="ECO:0007669"/>
    <property type="project" value="UniProtKB-KW"/>
</dbReference>
<dbReference type="GO" id="GO:0015074">
    <property type="term" value="P:DNA integration"/>
    <property type="evidence" value="ECO:0007669"/>
    <property type="project" value="UniProtKB-KW"/>
</dbReference>
<accession>A0A1V0PDX1</accession>
<evidence type="ECO:0000256" key="1">
    <source>
        <dbReference type="ARBA" id="ARBA00004496"/>
    </source>
</evidence>
<evidence type="ECO:0000256" key="2">
    <source>
        <dbReference type="ARBA" id="ARBA00022490"/>
    </source>
</evidence>
<dbReference type="InterPro" id="IPR050090">
    <property type="entry name" value="Tyrosine_recombinase_XerCD"/>
</dbReference>
<dbReference type="SUPFAM" id="SSF56349">
    <property type="entry name" value="DNA breaking-rejoining enzymes"/>
    <property type="match status" value="1"/>
</dbReference>
<dbReference type="Gene3D" id="1.10.443.10">
    <property type="entry name" value="Intergrase catalytic core"/>
    <property type="match status" value="1"/>
</dbReference>